<reference evidence="1 2" key="1">
    <citation type="journal article" date="2016" name="Nat. Commun.">
        <title>Thousands of microbial genomes shed light on interconnected biogeochemical processes in an aquifer system.</title>
        <authorList>
            <person name="Anantharaman K."/>
            <person name="Brown C.T."/>
            <person name="Hug L.A."/>
            <person name="Sharon I."/>
            <person name="Castelle C.J."/>
            <person name="Probst A.J."/>
            <person name="Thomas B.C."/>
            <person name="Singh A."/>
            <person name="Wilkins M.J."/>
            <person name="Karaoz U."/>
            <person name="Brodie E.L."/>
            <person name="Williams K.H."/>
            <person name="Hubbard S.S."/>
            <person name="Banfield J.F."/>
        </authorList>
    </citation>
    <scope>NUCLEOTIDE SEQUENCE [LARGE SCALE GENOMIC DNA]</scope>
</reference>
<gene>
    <name evidence="1" type="ORF">A2175_00025</name>
</gene>
<name>A0A1G2E011_9BACT</name>
<dbReference type="EMBL" id="MHLY01000007">
    <property type="protein sequence ID" value="OGZ18670.1"/>
    <property type="molecule type" value="Genomic_DNA"/>
</dbReference>
<evidence type="ECO:0000313" key="1">
    <source>
        <dbReference type="EMBL" id="OGZ18670.1"/>
    </source>
</evidence>
<dbReference type="STRING" id="1801663.A2175_00025"/>
<dbReference type="AlphaFoldDB" id="A0A1G2E011"/>
<proteinExistence type="predicted"/>
<evidence type="ECO:0000313" key="2">
    <source>
        <dbReference type="Proteomes" id="UP000176755"/>
    </source>
</evidence>
<sequence length="114" mass="12534">MILAIGAGVSVIVLQETKMVKQVGNSVISFYAADSGIEMQLFDLYKKESHESGYENVSLSNDSVYSVTAECSKYNIGERCVLTPNPDSSCDAPNYCLNSIGTYEKTKRAIEIKY</sequence>
<protein>
    <submittedName>
        <fullName evidence="1">Uncharacterized protein</fullName>
    </submittedName>
</protein>
<comment type="caution">
    <text evidence="1">The sequence shown here is derived from an EMBL/GenBank/DDBJ whole genome shotgun (WGS) entry which is preliminary data.</text>
</comment>
<accession>A0A1G2E011</accession>
<dbReference type="Proteomes" id="UP000176755">
    <property type="component" value="Unassembled WGS sequence"/>
</dbReference>
<organism evidence="1 2">
    <name type="scientific">Candidatus Nealsonbacteria bacterium RBG_13_42_11</name>
    <dbReference type="NCBI Taxonomy" id="1801663"/>
    <lineage>
        <taxon>Bacteria</taxon>
        <taxon>Candidatus Nealsoniibacteriota</taxon>
    </lineage>
</organism>